<dbReference type="PANTHER" id="PTHR43461:SF1">
    <property type="entry name" value="TRANSMEMBRANE PROTEIN 256"/>
    <property type="match status" value="1"/>
</dbReference>
<name>A0A4V5NCK9_9PEZI</name>
<feature type="transmembrane region" description="Helical" evidence="6">
    <location>
        <begin position="95"/>
        <end position="113"/>
    </location>
</feature>
<evidence type="ECO:0000256" key="3">
    <source>
        <dbReference type="ARBA" id="ARBA00022989"/>
    </source>
</evidence>
<keyword evidence="4 6" id="KW-0472">Membrane</keyword>
<sequence length="432" mass="46003">MFWTIGCIYGATSVTLGAFGAHGLKKRIADPSKLNNWGTAAQYQLIHSGVLLLATSIAPKNVVAASLFTAGMTMFSGSIYLLVLDPQRFKWLGPVTPIGGLCLIGGWAALAFGKRLPLRIIALDELDGVQYLLDGLPYNSVLCARFRQTHCFFSGYAQVLLTFAISSIVVPILAGRTHESSTQCLHMECFEDLIDLSSLEVLGRIYPECQTTLDGSYLLDEGAKQAVLRWIVEQNGQPTPQADVGINAHPKTSSSTQPLPVSVPSAVNATTTEELSRVVIVPAGEPYTASAHESKAPVDERTSKHATMTLASNTACVHPEIVNTNAQDNEAEAKETDGTLDDVTVNEPGVSDAGLPENVSKASGAGRFGDVDGVQSSDAADDTRNIEPSGIDAILPEPSDKRHGLSQALEAWKTREASNSGTVRFTATGVYD</sequence>
<keyword evidence="8" id="KW-1185">Reference proteome</keyword>
<dbReference type="PANTHER" id="PTHR43461">
    <property type="entry name" value="TRANSMEMBRANE PROTEIN 256"/>
    <property type="match status" value="1"/>
</dbReference>
<keyword evidence="3 6" id="KW-1133">Transmembrane helix</keyword>
<evidence type="ECO:0000256" key="5">
    <source>
        <dbReference type="SAM" id="MobiDB-lite"/>
    </source>
</evidence>
<dbReference type="InterPro" id="IPR006696">
    <property type="entry name" value="DUF423"/>
</dbReference>
<reference evidence="7 8" key="1">
    <citation type="submission" date="2017-03" db="EMBL/GenBank/DDBJ databases">
        <title>Genomes of endolithic fungi from Antarctica.</title>
        <authorList>
            <person name="Coleine C."/>
            <person name="Masonjones S."/>
            <person name="Stajich J.E."/>
        </authorList>
    </citation>
    <scope>NUCLEOTIDE SEQUENCE [LARGE SCALE GENOMIC DNA]</scope>
    <source>
        <strain evidence="7 8">CCFEE 5187</strain>
    </source>
</reference>
<evidence type="ECO:0008006" key="9">
    <source>
        <dbReference type="Google" id="ProtNLM"/>
    </source>
</evidence>
<dbReference type="OrthoDB" id="269173at2759"/>
<dbReference type="GO" id="GO:0016020">
    <property type="term" value="C:membrane"/>
    <property type="evidence" value="ECO:0007669"/>
    <property type="project" value="UniProtKB-SubCell"/>
</dbReference>
<feature type="region of interest" description="Disordered" evidence="5">
    <location>
        <begin position="348"/>
        <end position="402"/>
    </location>
</feature>
<accession>A0A4V5NCK9</accession>
<comment type="subcellular location">
    <subcellularLocation>
        <location evidence="1">Membrane</location>
        <topology evidence="1">Multi-pass membrane protein</topology>
    </subcellularLocation>
</comment>
<dbReference type="Proteomes" id="UP000308768">
    <property type="component" value="Unassembled WGS sequence"/>
</dbReference>
<dbReference type="EMBL" id="NAJN01002649">
    <property type="protein sequence ID" value="TKA50159.1"/>
    <property type="molecule type" value="Genomic_DNA"/>
</dbReference>
<evidence type="ECO:0000256" key="2">
    <source>
        <dbReference type="ARBA" id="ARBA00022692"/>
    </source>
</evidence>
<evidence type="ECO:0000256" key="4">
    <source>
        <dbReference type="ARBA" id="ARBA00023136"/>
    </source>
</evidence>
<dbReference type="Pfam" id="PF04241">
    <property type="entry name" value="DUF423"/>
    <property type="match status" value="1"/>
</dbReference>
<gene>
    <name evidence="7" type="ORF">B0A49_11307</name>
</gene>
<proteinExistence type="predicted"/>
<organism evidence="7 8">
    <name type="scientific">Cryomyces minteri</name>
    <dbReference type="NCBI Taxonomy" id="331657"/>
    <lineage>
        <taxon>Eukaryota</taxon>
        <taxon>Fungi</taxon>
        <taxon>Dikarya</taxon>
        <taxon>Ascomycota</taxon>
        <taxon>Pezizomycotina</taxon>
        <taxon>Dothideomycetes</taxon>
        <taxon>Dothideomycetes incertae sedis</taxon>
        <taxon>Cryomyces</taxon>
    </lineage>
</organism>
<evidence type="ECO:0000313" key="8">
    <source>
        <dbReference type="Proteomes" id="UP000308768"/>
    </source>
</evidence>
<comment type="caution">
    <text evidence="7">The sequence shown here is derived from an EMBL/GenBank/DDBJ whole genome shotgun (WGS) entry which is preliminary data.</text>
</comment>
<dbReference type="AlphaFoldDB" id="A0A4V5NCK9"/>
<evidence type="ECO:0000256" key="6">
    <source>
        <dbReference type="SAM" id="Phobius"/>
    </source>
</evidence>
<protein>
    <recommendedName>
        <fullName evidence="9">DUF423-domain-containing protein</fullName>
    </recommendedName>
</protein>
<keyword evidence="2 6" id="KW-0812">Transmembrane</keyword>
<feature type="transmembrane region" description="Helical" evidence="6">
    <location>
        <begin position="62"/>
        <end position="83"/>
    </location>
</feature>
<evidence type="ECO:0000256" key="1">
    <source>
        <dbReference type="ARBA" id="ARBA00004141"/>
    </source>
</evidence>
<evidence type="ECO:0000313" key="7">
    <source>
        <dbReference type="EMBL" id="TKA50159.1"/>
    </source>
</evidence>